<protein>
    <submittedName>
        <fullName evidence="4">TetR family transcriptional regulator</fullName>
    </submittedName>
</protein>
<proteinExistence type="predicted"/>
<evidence type="ECO:0000259" key="3">
    <source>
        <dbReference type="PROSITE" id="PS50977"/>
    </source>
</evidence>
<accession>A0ABN3VGQ1</accession>
<sequence>MRVVAREGASGVTHRAVAREAGLPTTATTYHFGGAEELLTAALTTCMDEDAARLRELAASVEDPDRRLRALAGLMAELLAAPGRLMAEFELCLLAARRPEWRASTTRWTDALAEFARRHTGDPVRIRTFVHAYDGILLHALLAEKTPTEADFEASLRELLS</sequence>
<comment type="caution">
    <text evidence="4">The sequence shown here is derived from an EMBL/GenBank/DDBJ whole genome shotgun (WGS) entry which is preliminary data.</text>
</comment>
<keyword evidence="5" id="KW-1185">Reference proteome</keyword>
<feature type="domain" description="HTH tetR-type" evidence="3">
    <location>
        <begin position="1"/>
        <end position="50"/>
    </location>
</feature>
<keyword evidence="1 2" id="KW-0238">DNA-binding</keyword>
<dbReference type="InterPro" id="IPR001647">
    <property type="entry name" value="HTH_TetR"/>
</dbReference>
<dbReference type="EMBL" id="BAAAUX010000014">
    <property type="protein sequence ID" value="GAA2794890.1"/>
    <property type="molecule type" value="Genomic_DNA"/>
</dbReference>
<gene>
    <name evidence="4" type="ORF">GCM10010470_32310</name>
</gene>
<evidence type="ECO:0000313" key="4">
    <source>
        <dbReference type="EMBL" id="GAA2794890.1"/>
    </source>
</evidence>
<dbReference type="InterPro" id="IPR009057">
    <property type="entry name" value="Homeodomain-like_sf"/>
</dbReference>
<evidence type="ECO:0000256" key="1">
    <source>
        <dbReference type="ARBA" id="ARBA00023125"/>
    </source>
</evidence>
<dbReference type="PROSITE" id="PS50977">
    <property type="entry name" value="HTH_TETR_2"/>
    <property type="match status" value="1"/>
</dbReference>
<evidence type="ECO:0000256" key="2">
    <source>
        <dbReference type="PROSITE-ProRule" id="PRU00335"/>
    </source>
</evidence>
<dbReference type="SUPFAM" id="SSF46689">
    <property type="entry name" value="Homeodomain-like"/>
    <property type="match status" value="1"/>
</dbReference>
<name>A0ABN3VGQ1_9PSEU</name>
<organism evidence="4 5">
    <name type="scientific">Saccharopolyspora taberi</name>
    <dbReference type="NCBI Taxonomy" id="60895"/>
    <lineage>
        <taxon>Bacteria</taxon>
        <taxon>Bacillati</taxon>
        <taxon>Actinomycetota</taxon>
        <taxon>Actinomycetes</taxon>
        <taxon>Pseudonocardiales</taxon>
        <taxon>Pseudonocardiaceae</taxon>
        <taxon>Saccharopolyspora</taxon>
    </lineage>
</organism>
<dbReference type="Pfam" id="PF17940">
    <property type="entry name" value="TetR_C_31"/>
    <property type="match status" value="1"/>
</dbReference>
<evidence type="ECO:0000313" key="5">
    <source>
        <dbReference type="Proteomes" id="UP001500979"/>
    </source>
</evidence>
<dbReference type="Proteomes" id="UP001500979">
    <property type="component" value="Unassembled WGS sequence"/>
</dbReference>
<dbReference type="Gene3D" id="1.10.357.10">
    <property type="entry name" value="Tetracycline Repressor, domain 2"/>
    <property type="match status" value="1"/>
</dbReference>
<feature type="DNA-binding region" description="H-T-H motif" evidence="2">
    <location>
        <begin position="13"/>
        <end position="32"/>
    </location>
</feature>
<reference evidence="4 5" key="1">
    <citation type="journal article" date="2019" name="Int. J. Syst. Evol. Microbiol.">
        <title>The Global Catalogue of Microorganisms (GCM) 10K type strain sequencing project: providing services to taxonomists for standard genome sequencing and annotation.</title>
        <authorList>
            <consortium name="The Broad Institute Genomics Platform"/>
            <consortium name="The Broad Institute Genome Sequencing Center for Infectious Disease"/>
            <person name="Wu L."/>
            <person name="Ma J."/>
        </authorList>
    </citation>
    <scope>NUCLEOTIDE SEQUENCE [LARGE SCALE GENOMIC DNA]</scope>
    <source>
        <strain evidence="4 5">JCM 9383</strain>
    </source>
</reference>
<dbReference type="InterPro" id="IPR041583">
    <property type="entry name" value="TetR_C_31"/>
</dbReference>